<name>M4ZHD1_9BRAD</name>
<dbReference type="GeneID" id="301821095"/>
<keyword evidence="2" id="KW-1185">Reference proteome</keyword>
<dbReference type="HOGENOM" id="CLU_2932223_0_0_5"/>
<dbReference type="STRING" id="1245469.S58_72300"/>
<organism evidence="1 2">
    <name type="scientific">Bradyrhizobium oligotrophicum S58</name>
    <dbReference type="NCBI Taxonomy" id="1245469"/>
    <lineage>
        <taxon>Bacteria</taxon>
        <taxon>Pseudomonadati</taxon>
        <taxon>Pseudomonadota</taxon>
        <taxon>Alphaproteobacteria</taxon>
        <taxon>Hyphomicrobiales</taxon>
        <taxon>Nitrobacteraceae</taxon>
        <taxon>Bradyrhizobium</taxon>
    </lineage>
</organism>
<dbReference type="KEGG" id="aol:S58_72300"/>
<evidence type="ECO:0000313" key="2">
    <source>
        <dbReference type="Proteomes" id="UP000011841"/>
    </source>
</evidence>
<dbReference type="EMBL" id="AP012603">
    <property type="protein sequence ID" value="BAM93194.1"/>
    <property type="molecule type" value="Genomic_DNA"/>
</dbReference>
<proteinExistence type="predicted"/>
<reference evidence="1 2" key="1">
    <citation type="journal article" date="2013" name="Appl. Environ. Microbiol.">
        <title>Genome analysis suggests that the soil oligotrophic bacterium Agromonas oligotrophica (Bradyrhizobium oligotrophicum) is a nitrogen-fixing symbiont of Aeschynomene indica.</title>
        <authorList>
            <person name="Okubo T."/>
            <person name="Fukushima S."/>
            <person name="Itakura M."/>
            <person name="Oshima K."/>
            <person name="Longtonglang A."/>
            <person name="Teaumroong N."/>
            <person name="Mitsui H."/>
            <person name="Hattori M."/>
            <person name="Hattori R."/>
            <person name="Hattori T."/>
            <person name="Minamisawa K."/>
        </authorList>
    </citation>
    <scope>NUCLEOTIDE SEQUENCE [LARGE SCALE GENOMIC DNA]</scope>
    <source>
        <strain evidence="1 2">S58</strain>
    </source>
</reference>
<gene>
    <name evidence="1" type="ORF">S58_72300</name>
</gene>
<dbReference type="PATRIC" id="fig|1245469.3.peg.7390"/>
<dbReference type="AlphaFoldDB" id="M4ZHD1"/>
<dbReference type="RefSeq" id="WP_015670265.1">
    <property type="nucleotide sequence ID" value="NC_020453.1"/>
</dbReference>
<dbReference type="Proteomes" id="UP000011841">
    <property type="component" value="Chromosome"/>
</dbReference>
<sequence>MSHSTSSVSSTTSSNSSIDDAIAKMKTAFDEAIKTNAEITTKKTHWGSIETVAQQRPNVG</sequence>
<protein>
    <submittedName>
        <fullName evidence="1">Uncharacterized protein</fullName>
    </submittedName>
</protein>
<evidence type="ECO:0000313" key="1">
    <source>
        <dbReference type="EMBL" id="BAM93194.1"/>
    </source>
</evidence>
<accession>M4ZHD1</accession>